<dbReference type="InterPro" id="IPR035476">
    <property type="entry name" value="SIS_PGI_1"/>
</dbReference>
<comment type="subcellular location">
    <subcellularLocation>
        <location evidence="8">Cytoplasm</location>
    </subcellularLocation>
</comment>
<evidence type="ECO:0000256" key="1">
    <source>
        <dbReference type="ARBA" id="ARBA00004926"/>
    </source>
</evidence>
<dbReference type="Pfam" id="PF00342">
    <property type="entry name" value="PGI"/>
    <property type="match status" value="1"/>
</dbReference>
<comment type="caution">
    <text evidence="8">Lacks conserved residue(s) required for the propagation of feature annotation.</text>
</comment>
<dbReference type="FunFam" id="3.40.50.10490:FF:000016">
    <property type="entry name" value="Glucose-6-phosphate isomerase"/>
    <property type="match status" value="1"/>
</dbReference>
<dbReference type="CDD" id="cd05015">
    <property type="entry name" value="SIS_PGI_1"/>
    <property type="match status" value="1"/>
</dbReference>
<dbReference type="CDD" id="cd05016">
    <property type="entry name" value="SIS_PGI_2"/>
    <property type="match status" value="1"/>
</dbReference>
<dbReference type="GO" id="GO:0005829">
    <property type="term" value="C:cytosol"/>
    <property type="evidence" value="ECO:0007669"/>
    <property type="project" value="TreeGrafter"/>
</dbReference>
<comment type="pathway">
    <text evidence="8">Carbohydrate biosynthesis; gluconeogenesis.</text>
</comment>
<evidence type="ECO:0000313" key="11">
    <source>
        <dbReference type="Proteomes" id="UP000515789"/>
    </source>
</evidence>
<name>A0A7G5N2H3_9FIRM</name>
<evidence type="ECO:0000256" key="8">
    <source>
        <dbReference type="HAMAP-Rule" id="MF_00473"/>
    </source>
</evidence>
<dbReference type="SUPFAM" id="SSF53697">
    <property type="entry name" value="SIS domain"/>
    <property type="match status" value="1"/>
</dbReference>
<accession>A0A7G5N2H3</accession>
<comment type="similarity">
    <text evidence="2 8 9">Belongs to the GPI family.</text>
</comment>
<evidence type="ECO:0000256" key="3">
    <source>
        <dbReference type="ARBA" id="ARBA00022432"/>
    </source>
</evidence>
<dbReference type="HAMAP" id="MF_00473">
    <property type="entry name" value="G6P_isomerase"/>
    <property type="match status" value="1"/>
</dbReference>
<sequence length="449" mass="49839">MENKVSFDYSKAAGFISTHEVEYMKETAEHAKAKLVSKSGEGSDFLGWIDLPVEYDREEFSKIRKAAEKIRSDSEVLVVIGIGGSYLGARAAIEFLRHGFYNNISREQRKTPEIYFAGNNISSTYLKGLIDVIGSRDFSVNVISKSGTTTEPAIAFRVFKEMLENKYGRKEAAGRIYATTDKSRGALKSLAAEEGYETFVVPDDVGGRFSVLTAVGMLPIAVSGADLEKLMEGAACGRENALNLPFEKNDALLYAAVRNILLRKGKSVELLANYEPSVHYVSEWWKQLYGESEGKDQKGLMPASVDLTTDLHSMGQFIQDGARIMFETVLNVETPREDLVIREEKTDLDGLNYLAGKTVDFINKSAMNGTALAHTDGNVPNLRVNIPEQNEFYLGQLFYFFEFACGISGYILGVNPFNQPGVESYKSNMFALLGKPGYEEKHAQLTERL</sequence>
<dbReference type="GO" id="GO:0051156">
    <property type="term" value="P:glucose 6-phosphate metabolic process"/>
    <property type="evidence" value="ECO:0007669"/>
    <property type="project" value="TreeGrafter"/>
</dbReference>
<protein>
    <recommendedName>
        <fullName evidence="8">Glucose-6-phosphate isomerase</fullName>
        <shortName evidence="8">GPI</shortName>
        <ecNumber evidence="8">5.3.1.9</ecNumber>
    </recommendedName>
    <alternativeName>
        <fullName evidence="8">Phosphoglucose isomerase</fullName>
        <shortName evidence="8">PGI</shortName>
    </alternativeName>
    <alternativeName>
        <fullName evidence="8">Phosphohexose isomerase</fullName>
        <shortName evidence="8">PHI</shortName>
    </alternativeName>
</protein>
<dbReference type="RefSeq" id="WP_018597116.1">
    <property type="nucleotide sequence ID" value="NZ_CABLBP010000005.1"/>
</dbReference>
<dbReference type="AlphaFoldDB" id="A0A7G5N2H3"/>
<dbReference type="GO" id="GO:0006096">
    <property type="term" value="P:glycolytic process"/>
    <property type="evidence" value="ECO:0007669"/>
    <property type="project" value="UniProtKB-UniRule"/>
</dbReference>
<feature type="active site" description="Proton donor" evidence="8">
    <location>
        <position position="291"/>
    </location>
</feature>
<dbReference type="EC" id="5.3.1.9" evidence="8"/>
<evidence type="ECO:0000313" key="10">
    <source>
        <dbReference type="EMBL" id="QMW81066.1"/>
    </source>
</evidence>
<dbReference type="PROSITE" id="PS00174">
    <property type="entry name" value="P_GLUCOSE_ISOMERASE_2"/>
    <property type="match status" value="1"/>
</dbReference>
<gene>
    <name evidence="8" type="primary">pgi</name>
    <name evidence="10" type="ORF">E5259_27815</name>
</gene>
<evidence type="ECO:0000256" key="6">
    <source>
        <dbReference type="ARBA" id="ARBA00023235"/>
    </source>
</evidence>
<dbReference type="InterPro" id="IPR035482">
    <property type="entry name" value="SIS_PGI_2"/>
</dbReference>
<dbReference type="InterPro" id="IPR001672">
    <property type="entry name" value="G6P_Isomerase"/>
</dbReference>
<dbReference type="UniPathway" id="UPA00138"/>
<dbReference type="FunFam" id="3.40.50.10490:FF:000015">
    <property type="entry name" value="Glucose-6-phosphate isomerase"/>
    <property type="match status" value="1"/>
</dbReference>
<evidence type="ECO:0000256" key="7">
    <source>
        <dbReference type="ARBA" id="ARBA00029321"/>
    </source>
</evidence>
<comment type="catalytic activity">
    <reaction evidence="7 8 9">
        <text>alpha-D-glucose 6-phosphate = beta-D-fructose 6-phosphate</text>
        <dbReference type="Rhea" id="RHEA:11816"/>
        <dbReference type="ChEBI" id="CHEBI:57634"/>
        <dbReference type="ChEBI" id="CHEBI:58225"/>
        <dbReference type="EC" id="5.3.1.9"/>
    </reaction>
</comment>
<organism evidence="10 11">
    <name type="scientific">Blautia producta</name>
    <dbReference type="NCBI Taxonomy" id="33035"/>
    <lineage>
        <taxon>Bacteria</taxon>
        <taxon>Bacillati</taxon>
        <taxon>Bacillota</taxon>
        <taxon>Clostridia</taxon>
        <taxon>Lachnospirales</taxon>
        <taxon>Lachnospiraceae</taxon>
        <taxon>Blautia</taxon>
    </lineage>
</organism>
<dbReference type="GO" id="GO:0006094">
    <property type="term" value="P:gluconeogenesis"/>
    <property type="evidence" value="ECO:0007669"/>
    <property type="project" value="UniProtKB-UniRule"/>
</dbReference>
<keyword evidence="4 8" id="KW-0963">Cytoplasm</keyword>
<dbReference type="GO" id="GO:0004347">
    <property type="term" value="F:glucose-6-phosphate isomerase activity"/>
    <property type="evidence" value="ECO:0007669"/>
    <property type="project" value="UniProtKB-UniRule"/>
</dbReference>
<dbReference type="GO" id="GO:0048029">
    <property type="term" value="F:monosaccharide binding"/>
    <property type="evidence" value="ECO:0007669"/>
    <property type="project" value="TreeGrafter"/>
</dbReference>
<dbReference type="GeneID" id="75053453"/>
<evidence type="ECO:0000256" key="2">
    <source>
        <dbReference type="ARBA" id="ARBA00006604"/>
    </source>
</evidence>
<dbReference type="UniPathway" id="UPA00109">
    <property type="reaction ID" value="UER00181"/>
</dbReference>
<comment type="function">
    <text evidence="8">Catalyzes the reversible isomerization of glucose-6-phosphate to fructose-6-phosphate.</text>
</comment>
<dbReference type="PRINTS" id="PR00662">
    <property type="entry name" value="G6PISOMERASE"/>
</dbReference>
<dbReference type="PANTHER" id="PTHR11469">
    <property type="entry name" value="GLUCOSE-6-PHOSPHATE ISOMERASE"/>
    <property type="match status" value="1"/>
</dbReference>
<evidence type="ECO:0000256" key="4">
    <source>
        <dbReference type="ARBA" id="ARBA00022490"/>
    </source>
</evidence>
<dbReference type="PANTHER" id="PTHR11469:SF1">
    <property type="entry name" value="GLUCOSE-6-PHOSPHATE ISOMERASE"/>
    <property type="match status" value="1"/>
</dbReference>
<reference evidence="10 11" key="1">
    <citation type="submission" date="2019-04" db="EMBL/GenBank/DDBJ databases">
        <authorList>
            <person name="Schori C."/>
            <person name="Ahrens C."/>
        </authorList>
    </citation>
    <scope>NUCLEOTIDE SEQUENCE [LARGE SCALE GENOMIC DNA]</scope>
    <source>
        <strain evidence="10 11">DSM 2950</strain>
    </source>
</reference>
<dbReference type="InterPro" id="IPR018189">
    <property type="entry name" value="Phosphoglucose_isomerase_CS"/>
</dbReference>
<comment type="pathway">
    <text evidence="1 8 9">Carbohydrate degradation; glycolysis; D-glyceraldehyde 3-phosphate and glycerone phosphate from D-glucose: step 2/4.</text>
</comment>
<dbReference type="PROSITE" id="PS00765">
    <property type="entry name" value="P_GLUCOSE_ISOMERASE_1"/>
    <property type="match status" value="1"/>
</dbReference>
<keyword evidence="3 8" id="KW-0312">Gluconeogenesis</keyword>
<evidence type="ECO:0000256" key="9">
    <source>
        <dbReference type="RuleBase" id="RU000612"/>
    </source>
</evidence>
<dbReference type="GO" id="GO:0097367">
    <property type="term" value="F:carbohydrate derivative binding"/>
    <property type="evidence" value="ECO:0007669"/>
    <property type="project" value="InterPro"/>
</dbReference>
<dbReference type="Proteomes" id="UP000515789">
    <property type="component" value="Chromosome"/>
</dbReference>
<feature type="active site" evidence="8">
    <location>
        <position position="426"/>
    </location>
</feature>
<dbReference type="NCBIfam" id="NF010697">
    <property type="entry name" value="PRK14097.1"/>
    <property type="match status" value="1"/>
</dbReference>
<dbReference type="InterPro" id="IPR046348">
    <property type="entry name" value="SIS_dom_sf"/>
</dbReference>
<keyword evidence="5 8" id="KW-0324">Glycolysis</keyword>
<evidence type="ECO:0000256" key="5">
    <source>
        <dbReference type="ARBA" id="ARBA00023152"/>
    </source>
</evidence>
<keyword evidence="6 8" id="KW-0413">Isomerase</keyword>
<proteinExistence type="inferred from homology"/>
<dbReference type="Gene3D" id="3.40.50.10490">
    <property type="entry name" value="Glucose-6-phosphate isomerase like protein, domain 1"/>
    <property type="match status" value="2"/>
</dbReference>
<dbReference type="EMBL" id="CP039126">
    <property type="protein sequence ID" value="QMW81066.1"/>
    <property type="molecule type" value="Genomic_DNA"/>
</dbReference>
<dbReference type="PROSITE" id="PS51463">
    <property type="entry name" value="P_GLUCOSE_ISOMERASE_3"/>
    <property type="match status" value="1"/>
</dbReference>